<sequence>MTQTAASIRNKNPGAQYPGESAAKFGGNRYETLRSGDGEHKIATFATFEDGGAALFDLLLTHYAWLPLEAALTKWSGGYRSGAYTRFVSERTTIKADTVLSVMLLRDPRQAIPLAKAMAHWEAGQEYPMTDKQWAKAHTLAVAADTPADTPADEVPPYLEYAISKLGLKEIPGKEDHNDDIVAMFRTVGRDEVKNDETAWCAAFVGACLVFTGYKLPPVPRTELLMARCYLKLPQQVSTKNVRPGDIRIEARGPAPFGHVEIVVEVDHARKTIKTIGGNVSNSVAYRTKSLTGGGLLGYRRPSRDPASVKFVVKSTPMTVLVGLFASASAYLYGAMDWVANGVLGLLGILPNAVDAAAPHISMTQQVYSWLGFPPSTWLIGGILGSSFAMLAYHTWKSERAK</sequence>
<keyword evidence="4" id="KW-1185">Reference proteome</keyword>
<proteinExistence type="predicted"/>
<protein>
    <submittedName>
        <fullName evidence="3">Uncharacterized protein</fullName>
    </submittedName>
</protein>
<dbReference type="Proteomes" id="UP000059074">
    <property type="component" value="Unassembled WGS sequence"/>
</dbReference>
<feature type="transmembrane region" description="Helical" evidence="2">
    <location>
        <begin position="378"/>
        <end position="396"/>
    </location>
</feature>
<dbReference type="EMBL" id="LMTR01000012">
    <property type="protein sequence ID" value="KWT72365.1"/>
    <property type="molecule type" value="Genomic_DNA"/>
</dbReference>
<comment type="caution">
    <text evidence="3">The sequence shown here is derived from an EMBL/GenBank/DDBJ whole genome shotgun (WGS) entry which is preliminary data.</text>
</comment>
<name>A0A109BPM5_HYPSL</name>
<dbReference type="STRING" id="121290.APY04_0159"/>
<evidence type="ECO:0000256" key="1">
    <source>
        <dbReference type="SAM" id="MobiDB-lite"/>
    </source>
</evidence>
<dbReference type="OrthoDB" id="5395100at2"/>
<keyword evidence="2" id="KW-0812">Transmembrane</keyword>
<dbReference type="PATRIC" id="fig|121290.4.peg.1536"/>
<dbReference type="AlphaFoldDB" id="A0A109BPM5"/>
<evidence type="ECO:0000256" key="2">
    <source>
        <dbReference type="SAM" id="Phobius"/>
    </source>
</evidence>
<evidence type="ECO:0000313" key="3">
    <source>
        <dbReference type="EMBL" id="KWT72365.1"/>
    </source>
</evidence>
<evidence type="ECO:0000313" key="4">
    <source>
        <dbReference type="Proteomes" id="UP000059074"/>
    </source>
</evidence>
<dbReference type="RefSeq" id="WP_068458970.1">
    <property type="nucleotide sequence ID" value="NZ_LMTR01000012.1"/>
</dbReference>
<keyword evidence="2" id="KW-0472">Membrane</keyword>
<feature type="transmembrane region" description="Helical" evidence="2">
    <location>
        <begin position="311"/>
        <end position="333"/>
    </location>
</feature>
<keyword evidence="2" id="KW-1133">Transmembrane helix</keyword>
<gene>
    <name evidence="3" type="ORF">APY04_0159</name>
</gene>
<accession>A0A109BPM5</accession>
<organism evidence="3 4">
    <name type="scientific">Hyphomicrobium sulfonivorans</name>
    <dbReference type="NCBI Taxonomy" id="121290"/>
    <lineage>
        <taxon>Bacteria</taxon>
        <taxon>Pseudomonadati</taxon>
        <taxon>Pseudomonadota</taxon>
        <taxon>Alphaproteobacteria</taxon>
        <taxon>Hyphomicrobiales</taxon>
        <taxon>Hyphomicrobiaceae</taxon>
        <taxon>Hyphomicrobium</taxon>
    </lineage>
</organism>
<feature type="region of interest" description="Disordered" evidence="1">
    <location>
        <begin position="1"/>
        <end position="22"/>
    </location>
</feature>
<reference evidence="3 4" key="1">
    <citation type="submission" date="2015-10" db="EMBL/GenBank/DDBJ databases">
        <title>Transcriptomic analysis of a linuron degrading triple-species bacterial consortium.</title>
        <authorList>
            <person name="Albers P."/>
        </authorList>
    </citation>
    <scope>NUCLEOTIDE SEQUENCE [LARGE SCALE GENOMIC DNA]</scope>
    <source>
        <strain evidence="3 4">WDL6</strain>
    </source>
</reference>
<feature type="compositionally biased region" description="Polar residues" evidence="1">
    <location>
        <begin position="1"/>
        <end position="10"/>
    </location>
</feature>